<proteinExistence type="predicted"/>
<feature type="region of interest" description="Disordered" evidence="1">
    <location>
        <begin position="25"/>
        <end position="53"/>
    </location>
</feature>
<evidence type="ECO:0000313" key="2">
    <source>
        <dbReference type="EMBL" id="CAK9076123.1"/>
    </source>
</evidence>
<evidence type="ECO:0000256" key="1">
    <source>
        <dbReference type="SAM" id="MobiDB-lite"/>
    </source>
</evidence>
<feature type="compositionally biased region" description="Basic and acidic residues" evidence="1">
    <location>
        <begin position="29"/>
        <end position="39"/>
    </location>
</feature>
<feature type="compositionally biased region" description="Low complexity" evidence="1">
    <location>
        <begin position="44"/>
        <end position="53"/>
    </location>
</feature>
<sequence length="387" mass="44753">MEDAEQPRQKRAWNTGTLLENLGAPMLDSRGKVPTEECSKVPATQGTTTSATSSMSKTCKALTVVTFYTEGPPQDDCMPLVAAVGQLQELLAPLGGEVELLRYTPRSLADDEFYRNHCCPPKRRSKTEPYMELLPHAHKLGYYAWKPLVICKALSQVEPGSMLLFMDANLQKYQDYQEGLHDLLKTCRKLLERTDFFVPLEDPMWKRIQNHSKSLTLELMDACTYNIAFAPCICVNRILMRRTAMVERLVHEWLHWCGQSQVICPLPNPKPHPLCLFHTPEQAILAILVRKRVLQKEFPSGWPFYSYAPDSRVFHLDFLEDWPMTFLMRCYRRLTAAIFFVKHAVMAFRYPIDHPFWKQFERATPVYLLKFAFRGFLMSLMPLPKDP</sequence>
<evidence type="ECO:0000313" key="3">
    <source>
        <dbReference type="Proteomes" id="UP001642484"/>
    </source>
</evidence>
<organism evidence="2 3">
    <name type="scientific">Durusdinium trenchii</name>
    <dbReference type="NCBI Taxonomy" id="1381693"/>
    <lineage>
        <taxon>Eukaryota</taxon>
        <taxon>Sar</taxon>
        <taxon>Alveolata</taxon>
        <taxon>Dinophyceae</taxon>
        <taxon>Suessiales</taxon>
        <taxon>Symbiodiniaceae</taxon>
        <taxon>Durusdinium</taxon>
    </lineage>
</organism>
<comment type="caution">
    <text evidence="2">The sequence shown here is derived from an EMBL/GenBank/DDBJ whole genome shotgun (WGS) entry which is preliminary data.</text>
</comment>
<reference evidence="2 3" key="1">
    <citation type="submission" date="2024-02" db="EMBL/GenBank/DDBJ databases">
        <authorList>
            <person name="Chen Y."/>
            <person name="Shah S."/>
            <person name="Dougan E. K."/>
            <person name="Thang M."/>
            <person name="Chan C."/>
        </authorList>
    </citation>
    <scope>NUCLEOTIDE SEQUENCE [LARGE SCALE GENOMIC DNA]</scope>
</reference>
<keyword evidence="3" id="KW-1185">Reference proteome</keyword>
<dbReference type="Proteomes" id="UP001642484">
    <property type="component" value="Unassembled WGS sequence"/>
</dbReference>
<protein>
    <submittedName>
        <fullName evidence="2">Uncharacterized protein</fullName>
    </submittedName>
</protein>
<name>A0ABP0PJD3_9DINO</name>
<dbReference type="EMBL" id="CAXAMN010023250">
    <property type="protein sequence ID" value="CAK9076123.1"/>
    <property type="molecule type" value="Genomic_DNA"/>
</dbReference>
<gene>
    <name evidence="2" type="ORF">CCMP2556_LOCUS37489</name>
</gene>
<accession>A0ABP0PJD3</accession>